<protein>
    <recommendedName>
        <fullName evidence="6">UDP-glycosyltransferases domain-containing protein</fullName>
    </recommendedName>
</protein>
<dbReference type="Gene3D" id="3.40.50.2000">
    <property type="entry name" value="Glycogen Phosphorylase B"/>
    <property type="match status" value="2"/>
</dbReference>
<dbReference type="InterPro" id="IPR002213">
    <property type="entry name" value="UDP_glucos_trans"/>
</dbReference>
<keyword evidence="3" id="KW-0328">Glycosyltransferase</keyword>
<dbReference type="FunFam" id="3.40.50.2000:FF:000056">
    <property type="entry name" value="Glycosyltransferase"/>
    <property type="match status" value="1"/>
</dbReference>
<gene>
    <name evidence="4" type="ORF">SASPL_132174</name>
</gene>
<dbReference type="GO" id="GO:0080043">
    <property type="term" value="F:quercetin 3-O-glucosyltransferase activity"/>
    <property type="evidence" value="ECO:0007669"/>
    <property type="project" value="TreeGrafter"/>
</dbReference>
<dbReference type="Proteomes" id="UP000298416">
    <property type="component" value="Unassembled WGS sequence"/>
</dbReference>
<organism evidence="4">
    <name type="scientific">Salvia splendens</name>
    <name type="common">Scarlet sage</name>
    <dbReference type="NCBI Taxonomy" id="180675"/>
    <lineage>
        <taxon>Eukaryota</taxon>
        <taxon>Viridiplantae</taxon>
        <taxon>Streptophyta</taxon>
        <taxon>Embryophyta</taxon>
        <taxon>Tracheophyta</taxon>
        <taxon>Spermatophyta</taxon>
        <taxon>Magnoliopsida</taxon>
        <taxon>eudicotyledons</taxon>
        <taxon>Gunneridae</taxon>
        <taxon>Pentapetalae</taxon>
        <taxon>asterids</taxon>
        <taxon>lamiids</taxon>
        <taxon>Lamiales</taxon>
        <taxon>Lamiaceae</taxon>
        <taxon>Nepetoideae</taxon>
        <taxon>Mentheae</taxon>
        <taxon>Salviinae</taxon>
        <taxon>Salvia</taxon>
        <taxon>Salvia subgen. Calosphace</taxon>
        <taxon>core Calosphace</taxon>
    </lineage>
</organism>
<dbReference type="PANTHER" id="PTHR11926">
    <property type="entry name" value="GLUCOSYL/GLUCURONOSYL TRANSFERASES"/>
    <property type="match status" value="1"/>
</dbReference>
<dbReference type="CDD" id="cd03784">
    <property type="entry name" value="GT1_Gtf-like"/>
    <property type="match status" value="1"/>
</dbReference>
<evidence type="ECO:0000256" key="1">
    <source>
        <dbReference type="ARBA" id="ARBA00009995"/>
    </source>
</evidence>
<keyword evidence="2 3" id="KW-0808">Transferase</keyword>
<evidence type="ECO:0000256" key="2">
    <source>
        <dbReference type="ARBA" id="ARBA00022679"/>
    </source>
</evidence>
<proteinExistence type="inferred from homology"/>
<dbReference type="PANTHER" id="PTHR11926:SF774">
    <property type="entry name" value="UDP-GLYCOSYLTRANSFERASE 85A1-RELATED"/>
    <property type="match status" value="1"/>
</dbReference>
<evidence type="ECO:0000313" key="4">
    <source>
        <dbReference type="EMBL" id="KAG6409141.1"/>
    </source>
</evidence>
<dbReference type="InterPro" id="IPR035595">
    <property type="entry name" value="UDP_glycos_trans_CS"/>
</dbReference>
<dbReference type="PROSITE" id="PS00375">
    <property type="entry name" value="UDPGT"/>
    <property type="match status" value="1"/>
</dbReference>
<dbReference type="Pfam" id="PF00201">
    <property type="entry name" value="UDPGT"/>
    <property type="match status" value="1"/>
</dbReference>
<comment type="caution">
    <text evidence="4">The sequence shown here is derived from an EMBL/GenBank/DDBJ whole genome shotgun (WGS) entry which is preliminary data.</text>
</comment>
<dbReference type="EMBL" id="PNBA02000011">
    <property type="protein sequence ID" value="KAG6409141.1"/>
    <property type="molecule type" value="Genomic_DNA"/>
</dbReference>
<reference evidence="4" key="2">
    <citation type="submission" date="2020-08" db="EMBL/GenBank/DDBJ databases">
        <title>Plant Genome Project.</title>
        <authorList>
            <person name="Zhang R.-G."/>
        </authorList>
    </citation>
    <scope>NUCLEOTIDE SEQUENCE</scope>
    <source>
        <strain evidence="4">Huo1</strain>
        <tissue evidence="4">Leaf</tissue>
    </source>
</reference>
<name>A0A8X8XCI8_SALSN</name>
<accession>A0A8X8XCI8</accession>
<dbReference type="GO" id="GO:0080044">
    <property type="term" value="F:quercetin 7-O-glucosyltransferase activity"/>
    <property type="evidence" value="ECO:0007669"/>
    <property type="project" value="TreeGrafter"/>
</dbReference>
<keyword evidence="5" id="KW-1185">Reference proteome</keyword>
<evidence type="ECO:0000256" key="3">
    <source>
        <dbReference type="RuleBase" id="RU003718"/>
    </source>
</evidence>
<dbReference type="SUPFAM" id="SSF53756">
    <property type="entry name" value="UDP-Glycosyltransferase/glycogen phosphorylase"/>
    <property type="match status" value="1"/>
</dbReference>
<reference evidence="4" key="1">
    <citation type="submission" date="2018-01" db="EMBL/GenBank/DDBJ databases">
        <authorList>
            <person name="Mao J.F."/>
        </authorList>
    </citation>
    <scope>NUCLEOTIDE SEQUENCE</scope>
    <source>
        <strain evidence="4">Huo1</strain>
        <tissue evidence="4">Leaf</tissue>
    </source>
</reference>
<dbReference type="AlphaFoldDB" id="A0A8X8XCI8"/>
<evidence type="ECO:0000313" key="5">
    <source>
        <dbReference type="Proteomes" id="UP000298416"/>
    </source>
</evidence>
<comment type="similarity">
    <text evidence="1 3">Belongs to the UDP-glycosyltransferase family.</text>
</comment>
<evidence type="ECO:0008006" key="6">
    <source>
        <dbReference type="Google" id="ProtNLM"/>
    </source>
</evidence>
<sequence length="278" mass="31195">MVNTDECQISNGYLEATEIDWVPGFRNMRLRDFTSFVRTTDPDDVLINYNLIQTKNAARATAVILNTCEGLEKEVLDAQRQRFEKVLSIGPLHLLERAIEDPQLQAIGSSLWKEDDACLPWLDQRAPRSVLFVNFGSITVVSTAQLLEFAWGLAESGSHFLWVIRPDLVSGESAILPRNFLQEVAGRAMMVEWCAQERVLGHPSLGGFLTHCGWNSTIEGLAEGLPMICWPFFAEQQTNCRAEEWRDKIRAAAQPGGSSCLNMDLLVNEILLKKNTNL</sequence>